<sequence>MYPGKMLEHDLLRSKELLESVKAQLSTSQAVLKSCCCKDVQSGVVQSTKVALERDLVQSKLVAESFRHLNNMLTSTNNILTTEVDGLKKDLAQSEEKLSRYTTTNHRIFVTLHNFVSKLYQGRVEILFQSLNAIQAEVRRVMDTSLSPV</sequence>
<name>A0A8H7A8S6_9EURO</name>
<evidence type="ECO:0000256" key="1">
    <source>
        <dbReference type="SAM" id="Coils"/>
    </source>
</evidence>
<dbReference type="AlphaFoldDB" id="A0A8H7A8S6"/>
<feature type="coiled-coil region" evidence="1">
    <location>
        <begin position="77"/>
        <end position="104"/>
    </location>
</feature>
<reference evidence="2" key="1">
    <citation type="submission" date="2020-02" db="EMBL/GenBank/DDBJ databases">
        <authorList>
            <person name="Palmer J.M."/>
        </authorList>
    </citation>
    <scope>NUCLEOTIDE SEQUENCE</scope>
    <source>
        <strain evidence="2">EPUS1.4</strain>
        <tissue evidence="2">Thallus</tissue>
    </source>
</reference>
<evidence type="ECO:0000313" key="3">
    <source>
        <dbReference type="Proteomes" id="UP000606974"/>
    </source>
</evidence>
<organism evidence="2 3">
    <name type="scientific">Endocarpon pusillum</name>
    <dbReference type="NCBI Taxonomy" id="364733"/>
    <lineage>
        <taxon>Eukaryota</taxon>
        <taxon>Fungi</taxon>
        <taxon>Dikarya</taxon>
        <taxon>Ascomycota</taxon>
        <taxon>Pezizomycotina</taxon>
        <taxon>Eurotiomycetes</taxon>
        <taxon>Chaetothyriomycetidae</taxon>
        <taxon>Verrucariales</taxon>
        <taxon>Verrucariaceae</taxon>
        <taxon>Endocarpon</taxon>
    </lineage>
</organism>
<dbReference type="EMBL" id="JAACFV010000129">
    <property type="protein sequence ID" value="KAF7504720.1"/>
    <property type="molecule type" value="Genomic_DNA"/>
</dbReference>
<protein>
    <submittedName>
        <fullName evidence="2">Uncharacterized protein</fullName>
    </submittedName>
</protein>
<keyword evidence="1" id="KW-0175">Coiled coil</keyword>
<accession>A0A8H7A8S6</accession>
<gene>
    <name evidence="2" type="ORF">GJ744_001789</name>
</gene>
<keyword evidence="3" id="KW-1185">Reference proteome</keyword>
<proteinExistence type="predicted"/>
<evidence type="ECO:0000313" key="2">
    <source>
        <dbReference type="EMBL" id="KAF7504720.1"/>
    </source>
</evidence>
<comment type="caution">
    <text evidence="2">The sequence shown here is derived from an EMBL/GenBank/DDBJ whole genome shotgun (WGS) entry which is preliminary data.</text>
</comment>
<dbReference type="Proteomes" id="UP000606974">
    <property type="component" value="Unassembled WGS sequence"/>
</dbReference>